<evidence type="ECO:0000256" key="1">
    <source>
        <dbReference type="ARBA" id="ARBA00004123"/>
    </source>
</evidence>
<feature type="compositionally biased region" description="Polar residues" evidence="7">
    <location>
        <begin position="260"/>
        <end position="273"/>
    </location>
</feature>
<name>A0A1R3JJ14_COCAP</name>
<evidence type="ECO:0000256" key="5">
    <source>
        <dbReference type="ARBA" id="ARBA00023163"/>
    </source>
</evidence>
<evidence type="ECO:0000313" key="10">
    <source>
        <dbReference type="EMBL" id="OMO94846.1"/>
    </source>
</evidence>
<dbReference type="InterPro" id="IPR009057">
    <property type="entry name" value="Homeodomain-like_sf"/>
</dbReference>
<dbReference type="PROSITE" id="PS50090">
    <property type="entry name" value="MYB_LIKE"/>
    <property type="match status" value="2"/>
</dbReference>
<feature type="domain" description="HTH myb-type" evidence="9">
    <location>
        <begin position="60"/>
        <end position="115"/>
    </location>
</feature>
<evidence type="ECO:0000259" key="8">
    <source>
        <dbReference type="PROSITE" id="PS50090"/>
    </source>
</evidence>
<dbReference type="Gene3D" id="1.10.10.60">
    <property type="entry name" value="Homeodomain-like"/>
    <property type="match status" value="2"/>
</dbReference>
<dbReference type="FunFam" id="1.10.10.60:FF:000351">
    <property type="entry name" value="Transcription factor GAMYB"/>
    <property type="match status" value="1"/>
</dbReference>
<dbReference type="OrthoDB" id="2143914at2759"/>
<dbReference type="SUPFAM" id="SSF46689">
    <property type="entry name" value="Homeodomain-like"/>
    <property type="match status" value="1"/>
</dbReference>
<evidence type="ECO:0000256" key="2">
    <source>
        <dbReference type="ARBA" id="ARBA00022737"/>
    </source>
</evidence>
<dbReference type="OMA" id="YVKKGPW"/>
<dbReference type="GO" id="GO:0005634">
    <property type="term" value="C:nucleus"/>
    <property type="evidence" value="ECO:0007669"/>
    <property type="project" value="UniProtKB-SubCell"/>
</dbReference>
<keyword evidence="2" id="KW-0677">Repeat</keyword>
<keyword evidence="11" id="KW-1185">Reference proteome</keyword>
<dbReference type="SMART" id="SM00717">
    <property type="entry name" value="SANT"/>
    <property type="match status" value="2"/>
</dbReference>
<evidence type="ECO:0000259" key="9">
    <source>
        <dbReference type="PROSITE" id="PS51294"/>
    </source>
</evidence>
<keyword evidence="5" id="KW-0804">Transcription</keyword>
<dbReference type="InterPro" id="IPR053106">
    <property type="entry name" value="Plant_Male-Germline_Reg_TFs"/>
</dbReference>
<keyword evidence="6" id="KW-0539">Nucleus</keyword>
<comment type="subcellular location">
    <subcellularLocation>
        <location evidence="1">Nucleus</location>
    </subcellularLocation>
</comment>
<protein>
    <submittedName>
        <fullName evidence="10">Uncharacterized protein</fullName>
    </submittedName>
</protein>
<dbReference type="PANTHER" id="PTHR47996">
    <property type="entry name" value="TRANSCRIPTION FACTOR DUO1"/>
    <property type="match status" value="1"/>
</dbReference>
<feature type="compositionally biased region" description="Polar residues" evidence="7">
    <location>
        <begin position="145"/>
        <end position="158"/>
    </location>
</feature>
<dbReference type="PROSITE" id="PS51294">
    <property type="entry name" value="HTH_MYB"/>
    <property type="match status" value="2"/>
</dbReference>
<feature type="domain" description="HTH myb-type" evidence="9">
    <location>
        <begin position="10"/>
        <end position="55"/>
    </location>
</feature>
<keyword evidence="3" id="KW-0805">Transcription regulation</keyword>
<evidence type="ECO:0000256" key="7">
    <source>
        <dbReference type="SAM" id="MobiDB-lite"/>
    </source>
</evidence>
<feature type="domain" description="Myb-like" evidence="8">
    <location>
        <begin position="68"/>
        <end position="111"/>
    </location>
</feature>
<evidence type="ECO:0000313" key="11">
    <source>
        <dbReference type="Proteomes" id="UP000188268"/>
    </source>
</evidence>
<dbReference type="CDD" id="cd00167">
    <property type="entry name" value="SANT"/>
    <property type="match status" value="2"/>
</dbReference>
<feature type="domain" description="Myb-like" evidence="8">
    <location>
        <begin position="7"/>
        <end position="59"/>
    </location>
</feature>
<accession>A0A1R3JJ14</accession>
<dbReference type="Pfam" id="PF00249">
    <property type="entry name" value="Myb_DNA-binding"/>
    <property type="match status" value="2"/>
</dbReference>
<evidence type="ECO:0000256" key="3">
    <source>
        <dbReference type="ARBA" id="ARBA00023015"/>
    </source>
</evidence>
<proteinExistence type="predicted"/>
<dbReference type="FunFam" id="1.10.10.60:FF:000060">
    <property type="entry name" value="MYB transcription factor"/>
    <property type="match status" value="1"/>
</dbReference>
<dbReference type="PANTHER" id="PTHR47996:SF1">
    <property type="entry name" value="MYB TRANSCRIPTION FACTOR"/>
    <property type="match status" value="1"/>
</dbReference>
<dbReference type="InterPro" id="IPR001005">
    <property type="entry name" value="SANT/Myb"/>
</dbReference>
<feature type="region of interest" description="Disordered" evidence="7">
    <location>
        <begin position="252"/>
        <end position="285"/>
    </location>
</feature>
<sequence>MERQSDGTYIKKGPWTGEEDEVLMNYVKKYGPKGWSSIRSMGLLPRTGKSCRLRWVNKLRPNLKSGCKFSAEEERVVIELQAQYGNKWAKIASHLSGRTDNDVKNFWSARRKRLERILQTPTSKSNKNKGKDPVLHEMPIMEVTPSNCNVPLEQGSSSSHEDQSRKPPSISFSGNSEDFRMVPLPDLINPDLLNLETCLPILDIPQPLQMIPPVEPSMNYPVTLLPQLQLDLAPEPIDINFMDMLKHQQQIVESEESKPKSLTLTRSPPSTVTKGKAQVGDKEDRRILATPDSFFDEFPTDMFDCLEPLPNSSEW</sequence>
<dbReference type="STRING" id="210143.A0A1R3JJ14"/>
<evidence type="ECO:0000256" key="6">
    <source>
        <dbReference type="ARBA" id="ARBA00023242"/>
    </source>
</evidence>
<dbReference type="GO" id="GO:0003677">
    <property type="term" value="F:DNA binding"/>
    <property type="evidence" value="ECO:0007669"/>
    <property type="project" value="UniProtKB-KW"/>
</dbReference>
<comment type="caution">
    <text evidence="10">The sequence shown here is derived from an EMBL/GenBank/DDBJ whole genome shotgun (WGS) entry which is preliminary data.</text>
</comment>
<feature type="region of interest" description="Disordered" evidence="7">
    <location>
        <begin position="145"/>
        <end position="177"/>
    </location>
</feature>
<evidence type="ECO:0000256" key="4">
    <source>
        <dbReference type="ARBA" id="ARBA00023125"/>
    </source>
</evidence>
<reference evidence="10 11" key="1">
    <citation type="submission" date="2013-09" db="EMBL/GenBank/DDBJ databases">
        <title>Corchorus capsularis genome sequencing.</title>
        <authorList>
            <person name="Alam M."/>
            <person name="Haque M.S."/>
            <person name="Islam M.S."/>
            <person name="Emdad E.M."/>
            <person name="Islam M.M."/>
            <person name="Ahmed B."/>
            <person name="Halim A."/>
            <person name="Hossen Q.M.M."/>
            <person name="Hossain M.Z."/>
            <person name="Ahmed R."/>
            <person name="Khan M.M."/>
            <person name="Islam R."/>
            <person name="Rashid M.M."/>
            <person name="Khan S.A."/>
            <person name="Rahman M.S."/>
            <person name="Alam M."/>
        </authorList>
    </citation>
    <scope>NUCLEOTIDE SEQUENCE [LARGE SCALE GENOMIC DNA]</scope>
    <source>
        <strain evidence="11">cv. CVL-1</strain>
        <tissue evidence="10">Whole seedling</tissue>
    </source>
</reference>
<dbReference type="AlphaFoldDB" id="A0A1R3JJ14"/>
<gene>
    <name evidence="10" type="ORF">CCACVL1_05763</name>
</gene>
<dbReference type="Proteomes" id="UP000188268">
    <property type="component" value="Unassembled WGS sequence"/>
</dbReference>
<dbReference type="InterPro" id="IPR017930">
    <property type="entry name" value="Myb_dom"/>
</dbReference>
<dbReference type="EMBL" id="AWWV01007770">
    <property type="protein sequence ID" value="OMO94846.1"/>
    <property type="molecule type" value="Genomic_DNA"/>
</dbReference>
<keyword evidence="4" id="KW-0238">DNA-binding</keyword>
<organism evidence="10 11">
    <name type="scientific">Corchorus capsularis</name>
    <name type="common">Jute</name>
    <dbReference type="NCBI Taxonomy" id="210143"/>
    <lineage>
        <taxon>Eukaryota</taxon>
        <taxon>Viridiplantae</taxon>
        <taxon>Streptophyta</taxon>
        <taxon>Embryophyta</taxon>
        <taxon>Tracheophyta</taxon>
        <taxon>Spermatophyta</taxon>
        <taxon>Magnoliopsida</taxon>
        <taxon>eudicotyledons</taxon>
        <taxon>Gunneridae</taxon>
        <taxon>Pentapetalae</taxon>
        <taxon>rosids</taxon>
        <taxon>malvids</taxon>
        <taxon>Malvales</taxon>
        <taxon>Malvaceae</taxon>
        <taxon>Grewioideae</taxon>
        <taxon>Apeibeae</taxon>
        <taxon>Corchorus</taxon>
    </lineage>
</organism>
<dbReference type="Gramene" id="OMO94846">
    <property type="protein sequence ID" value="OMO94846"/>
    <property type="gene ID" value="CCACVL1_05763"/>
</dbReference>